<dbReference type="GO" id="GO:0031012">
    <property type="term" value="C:extracellular matrix"/>
    <property type="evidence" value="ECO:0007669"/>
    <property type="project" value="TreeGrafter"/>
</dbReference>
<dbReference type="RefSeq" id="XP_022300645.1">
    <property type="nucleotide sequence ID" value="XM_022444937.1"/>
</dbReference>
<evidence type="ECO:0000256" key="2">
    <source>
        <dbReference type="ARBA" id="ARBA00022525"/>
    </source>
</evidence>
<evidence type="ECO:0000313" key="4">
    <source>
        <dbReference type="Proteomes" id="UP000694844"/>
    </source>
</evidence>
<dbReference type="Gene3D" id="2.60.120.40">
    <property type="match status" value="1"/>
</dbReference>
<dbReference type="GeneID" id="111108853"/>
<dbReference type="InterPro" id="IPR001073">
    <property type="entry name" value="C1q_dom"/>
</dbReference>
<evidence type="ECO:0000259" key="3">
    <source>
        <dbReference type="PROSITE" id="PS50871"/>
    </source>
</evidence>
<gene>
    <name evidence="5" type="primary">LOC111108853</name>
</gene>
<accession>A0A8B8BB45</accession>
<dbReference type="AlphaFoldDB" id="A0A8B8BB45"/>
<sequence length="196" mass="22105">MKQKVVIIRVTESVARIMKYNFLFAFLMCTWILTKAVQTTNPADFLKEINGYKKVCQSLDCTTDKRNVIAFQANLKPNLQNLPINTALKFDNVKLNKGGGYDPNTGIFTAPEDGVYSFAWSFLSNNGGSVYVAAVVNNIIQVYTYIYKQQSYHISTSGHLLTDLKKGNKVWLKTVRLTATYIHGDSFTYFSGSLLR</sequence>
<organism evidence="4 5">
    <name type="scientific">Crassostrea virginica</name>
    <name type="common">Eastern oyster</name>
    <dbReference type="NCBI Taxonomy" id="6565"/>
    <lineage>
        <taxon>Eukaryota</taxon>
        <taxon>Metazoa</taxon>
        <taxon>Spiralia</taxon>
        <taxon>Lophotrochozoa</taxon>
        <taxon>Mollusca</taxon>
        <taxon>Bivalvia</taxon>
        <taxon>Autobranchia</taxon>
        <taxon>Pteriomorphia</taxon>
        <taxon>Ostreida</taxon>
        <taxon>Ostreoidea</taxon>
        <taxon>Ostreidae</taxon>
        <taxon>Crassostrea</taxon>
    </lineage>
</organism>
<protein>
    <submittedName>
        <fullName evidence="5">Collagen alpha-2(VIII) chain-like</fullName>
    </submittedName>
</protein>
<dbReference type="Pfam" id="PF00386">
    <property type="entry name" value="C1q"/>
    <property type="match status" value="1"/>
</dbReference>
<feature type="domain" description="C1q" evidence="3">
    <location>
        <begin position="64"/>
        <end position="196"/>
    </location>
</feature>
<dbReference type="SMART" id="SM00110">
    <property type="entry name" value="C1Q"/>
    <property type="match status" value="1"/>
</dbReference>
<dbReference type="SUPFAM" id="SSF49842">
    <property type="entry name" value="TNF-like"/>
    <property type="match status" value="1"/>
</dbReference>
<dbReference type="PRINTS" id="PR00007">
    <property type="entry name" value="COMPLEMNTC1Q"/>
</dbReference>
<dbReference type="PANTHER" id="PTHR15427:SF2">
    <property type="entry name" value="EMILIN-3"/>
    <property type="match status" value="1"/>
</dbReference>
<evidence type="ECO:0000256" key="1">
    <source>
        <dbReference type="ARBA" id="ARBA00004613"/>
    </source>
</evidence>
<dbReference type="PANTHER" id="PTHR15427">
    <property type="entry name" value="EMILIN ELASTIN MICROFIBRIL INTERFACE-LOCATED PROTEIN ELASTIN MICROFIBRIL INTERFACER"/>
    <property type="match status" value="1"/>
</dbReference>
<dbReference type="KEGG" id="cvn:111108853"/>
<dbReference type="Proteomes" id="UP000694844">
    <property type="component" value="Chromosome 8"/>
</dbReference>
<dbReference type="OrthoDB" id="6068567at2759"/>
<proteinExistence type="predicted"/>
<reference evidence="5" key="1">
    <citation type="submission" date="2025-08" db="UniProtKB">
        <authorList>
            <consortium name="RefSeq"/>
        </authorList>
    </citation>
    <scope>IDENTIFICATION</scope>
    <source>
        <tissue evidence="5">Whole sample</tissue>
    </source>
</reference>
<dbReference type="PROSITE" id="PS50871">
    <property type="entry name" value="C1Q"/>
    <property type="match status" value="1"/>
</dbReference>
<keyword evidence="2" id="KW-0964">Secreted</keyword>
<dbReference type="InterPro" id="IPR050392">
    <property type="entry name" value="Collagen/C1q_domain"/>
</dbReference>
<dbReference type="GO" id="GO:0005576">
    <property type="term" value="C:extracellular region"/>
    <property type="evidence" value="ECO:0007669"/>
    <property type="project" value="UniProtKB-SubCell"/>
</dbReference>
<comment type="subcellular location">
    <subcellularLocation>
        <location evidence="1">Secreted</location>
    </subcellularLocation>
</comment>
<dbReference type="InterPro" id="IPR008983">
    <property type="entry name" value="Tumour_necrosis_fac-like_dom"/>
</dbReference>
<evidence type="ECO:0000313" key="5">
    <source>
        <dbReference type="RefSeq" id="XP_022300645.1"/>
    </source>
</evidence>
<name>A0A8B8BB45_CRAVI</name>
<keyword evidence="4" id="KW-1185">Reference proteome</keyword>